<dbReference type="Proteomes" id="UP000704712">
    <property type="component" value="Unassembled WGS sequence"/>
</dbReference>
<feature type="compositionally biased region" description="Polar residues" evidence="1">
    <location>
        <begin position="21"/>
        <end position="33"/>
    </location>
</feature>
<feature type="compositionally biased region" description="Basic residues" evidence="1">
    <location>
        <begin position="56"/>
        <end position="87"/>
    </location>
</feature>
<gene>
    <name evidence="2" type="ORF">GN958_ATG21675</name>
</gene>
<organism evidence="2 3">
    <name type="scientific">Phytophthora infestans</name>
    <name type="common">Potato late blight agent</name>
    <name type="synonym">Botrytis infestans</name>
    <dbReference type="NCBI Taxonomy" id="4787"/>
    <lineage>
        <taxon>Eukaryota</taxon>
        <taxon>Sar</taxon>
        <taxon>Stramenopiles</taxon>
        <taxon>Oomycota</taxon>
        <taxon>Peronosporomycetes</taxon>
        <taxon>Peronosporales</taxon>
        <taxon>Peronosporaceae</taxon>
        <taxon>Phytophthora</taxon>
    </lineage>
</organism>
<proteinExistence type="predicted"/>
<sequence>MEQMEGSIRSTSPRRTPHRSGQPTATPTGSQIDPRTAKTPGHAVRPRDTAASSRASNKRRSRSRKLRNKRQKKRYSRRKSRRSRRHSISMASNEESEATAEKPDSAVSASTPLGMTNVASRGVTAAPSLAENWKLRRQLAGDAGAARQSQECRTFFRTP</sequence>
<dbReference type="AlphaFoldDB" id="A0A8S9TKW6"/>
<feature type="region of interest" description="Disordered" evidence="1">
    <location>
        <begin position="1"/>
        <end position="112"/>
    </location>
</feature>
<reference evidence="2" key="1">
    <citation type="submission" date="2020-03" db="EMBL/GenBank/DDBJ databases">
        <title>Hybrid Assembly of Korean Phytophthora infestans isolates.</title>
        <authorList>
            <person name="Prokchorchik M."/>
            <person name="Lee Y."/>
            <person name="Seo J."/>
            <person name="Cho J.-H."/>
            <person name="Park Y.-E."/>
            <person name="Jang D.-C."/>
            <person name="Im J.-S."/>
            <person name="Choi J.-G."/>
            <person name="Park H.-J."/>
            <person name="Lee G.-B."/>
            <person name="Lee Y.-G."/>
            <person name="Hong S.-Y."/>
            <person name="Cho K."/>
            <person name="Sohn K.H."/>
        </authorList>
    </citation>
    <scope>NUCLEOTIDE SEQUENCE</scope>
    <source>
        <strain evidence="2">KR_2_A2</strain>
    </source>
</reference>
<comment type="caution">
    <text evidence="2">The sequence shown here is derived from an EMBL/GenBank/DDBJ whole genome shotgun (WGS) entry which is preliminary data.</text>
</comment>
<protein>
    <submittedName>
        <fullName evidence="2">Uncharacterized protein</fullName>
    </submittedName>
</protein>
<evidence type="ECO:0000256" key="1">
    <source>
        <dbReference type="SAM" id="MobiDB-lite"/>
    </source>
</evidence>
<evidence type="ECO:0000313" key="2">
    <source>
        <dbReference type="EMBL" id="KAF4129120.1"/>
    </source>
</evidence>
<accession>A0A8S9TKW6</accession>
<name>A0A8S9TKW6_PHYIN</name>
<evidence type="ECO:0000313" key="3">
    <source>
        <dbReference type="Proteomes" id="UP000704712"/>
    </source>
</evidence>
<dbReference type="EMBL" id="JAACNO010002989">
    <property type="protein sequence ID" value="KAF4129120.1"/>
    <property type="molecule type" value="Genomic_DNA"/>
</dbReference>